<protein>
    <submittedName>
        <fullName evidence="1">Uncharacterized protein</fullName>
    </submittedName>
</protein>
<sequence>MTLKQLGRSPLSPSSPPFPSTPLLSFPPPSPVTLAISSSLPSPSPRTSWRVSSMASCWGWETRYSHRNLGAGILPQNIYLHSVLVQKQKQMQTNMRSPLYNDHLFATICVFSGIYLASYILAISVVNASINDPGLVLLTFQDAVLLIEQLMRSPIAALAYLLALIGTSQITSLIWNIGGEPVLHNFLRLDIPSWVHRAGIRMVSILSATYFLRNSGAEGLYQLLILMQVIVALLLPSSLIPLFQVATSATLMGGHRISQFFELVALIILISMLVVHLHHMSFF</sequence>
<evidence type="ECO:0000313" key="1">
    <source>
        <dbReference type="EMBL" id="KAI4372909.1"/>
    </source>
</evidence>
<proteinExistence type="predicted"/>
<organism evidence="1 2">
    <name type="scientific">Melastoma candidum</name>
    <dbReference type="NCBI Taxonomy" id="119954"/>
    <lineage>
        <taxon>Eukaryota</taxon>
        <taxon>Viridiplantae</taxon>
        <taxon>Streptophyta</taxon>
        <taxon>Embryophyta</taxon>
        <taxon>Tracheophyta</taxon>
        <taxon>Spermatophyta</taxon>
        <taxon>Magnoliopsida</taxon>
        <taxon>eudicotyledons</taxon>
        <taxon>Gunneridae</taxon>
        <taxon>Pentapetalae</taxon>
        <taxon>rosids</taxon>
        <taxon>malvids</taxon>
        <taxon>Myrtales</taxon>
        <taxon>Melastomataceae</taxon>
        <taxon>Melastomatoideae</taxon>
        <taxon>Melastomateae</taxon>
        <taxon>Melastoma</taxon>
    </lineage>
</organism>
<keyword evidence="2" id="KW-1185">Reference proteome</keyword>
<accession>A0ACB9R209</accession>
<reference evidence="2" key="1">
    <citation type="journal article" date="2023" name="Front. Plant Sci.">
        <title>Chromosomal-level genome assembly of Melastoma candidum provides insights into trichome evolution.</title>
        <authorList>
            <person name="Zhong Y."/>
            <person name="Wu W."/>
            <person name="Sun C."/>
            <person name="Zou P."/>
            <person name="Liu Y."/>
            <person name="Dai S."/>
            <person name="Zhou R."/>
        </authorList>
    </citation>
    <scope>NUCLEOTIDE SEQUENCE [LARGE SCALE GENOMIC DNA]</scope>
</reference>
<comment type="caution">
    <text evidence="1">The sequence shown here is derived from an EMBL/GenBank/DDBJ whole genome shotgun (WGS) entry which is preliminary data.</text>
</comment>
<dbReference type="EMBL" id="CM042883">
    <property type="protein sequence ID" value="KAI4372909.1"/>
    <property type="molecule type" value="Genomic_DNA"/>
</dbReference>
<name>A0ACB9R209_9MYRT</name>
<dbReference type="Proteomes" id="UP001057402">
    <property type="component" value="Chromosome 4"/>
</dbReference>
<evidence type="ECO:0000313" key="2">
    <source>
        <dbReference type="Proteomes" id="UP001057402"/>
    </source>
</evidence>
<gene>
    <name evidence="1" type="ORF">MLD38_011090</name>
</gene>